<sequence length="177" mass="20979">MLYKGKSLLETEVKKELVERLAVRMFNKAKEKAVENSNYSRVSSKKKNIRHKKREYLALERSLEKIAQTMIEKVVGQIRRSFNWEKIRKSINIGQRRNWNKNWDLIVKTKDIAATKVFILRVTNKEEWNIAAGIRDPFENDPMEAYFQKRLANARELAKNKRPRLKSKPKMNAVFAE</sequence>
<gene>
    <name evidence="1" type="ORF">SPELUC_LOCUS55</name>
</gene>
<protein>
    <submittedName>
        <fullName evidence="1">17263_t:CDS:1</fullName>
    </submittedName>
</protein>
<keyword evidence="2" id="KW-1185">Reference proteome</keyword>
<dbReference type="Proteomes" id="UP000789366">
    <property type="component" value="Unassembled WGS sequence"/>
</dbReference>
<accession>A0ACA9JWC7</accession>
<name>A0ACA9JWC7_9GLOM</name>
<reference evidence="1" key="1">
    <citation type="submission" date="2021-06" db="EMBL/GenBank/DDBJ databases">
        <authorList>
            <person name="Kallberg Y."/>
            <person name="Tangrot J."/>
            <person name="Rosling A."/>
        </authorList>
    </citation>
    <scope>NUCLEOTIDE SEQUENCE</scope>
    <source>
        <strain evidence="1">28 12/20/2015</strain>
    </source>
</reference>
<comment type="caution">
    <text evidence="1">The sequence shown here is derived from an EMBL/GenBank/DDBJ whole genome shotgun (WGS) entry which is preliminary data.</text>
</comment>
<evidence type="ECO:0000313" key="1">
    <source>
        <dbReference type="EMBL" id="CAG8439418.1"/>
    </source>
</evidence>
<evidence type="ECO:0000313" key="2">
    <source>
        <dbReference type="Proteomes" id="UP000789366"/>
    </source>
</evidence>
<dbReference type="EMBL" id="CAJVPW010000016">
    <property type="protein sequence ID" value="CAG8439418.1"/>
    <property type="molecule type" value="Genomic_DNA"/>
</dbReference>
<organism evidence="1 2">
    <name type="scientific">Cetraspora pellucida</name>
    <dbReference type="NCBI Taxonomy" id="1433469"/>
    <lineage>
        <taxon>Eukaryota</taxon>
        <taxon>Fungi</taxon>
        <taxon>Fungi incertae sedis</taxon>
        <taxon>Mucoromycota</taxon>
        <taxon>Glomeromycotina</taxon>
        <taxon>Glomeromycetes</taxon>
        <taxon>Diversisporales</taxon>
        <taxon>Gigasporaceae</taxon>
        <taxon>Cetraspora</taxon>
    </lineage>
</organism>
<proteinExistence type="predicted"/>